<dbReference type="Proteomes" id="UP001501705">
    <property type="component" value="Unassembled WGS sequence"/>
</dbReference>
<feature type="chain" id="PRO_5046807708" evidence="1">
    <location>
        <begin position="28"/>
        <end position="432"/>
    </location>
</feature>
<evidence type="ECO:0000313" key="3">
    <source>
        <dbReference type="Proteomes" id="UP001501705"/>
    </source>
</evidence>
<gene>
    <name evidence="2" type="ORF">GCM10009804_54750</name>
</gene>
<dbReference type="PROSITE" id="PS51318">
    <property type="entry name" value="TAT"/>
    <property type="match status" value="1"/>
</dbReference>
<keyword evidence="1" id="KW-0732">Signal</keyword>
<name>A0ABN2DZK2_9ACTN</name>
<feature type="signal peptide" evidence="1">
    <location>
        <begin position="1"/>
        <end position="27"/>
    </location>
</feature>
<dbReference type="InterPro" id="IPR006311">
    <property type="entry name" value="TAT_signal"/>
</dbReference>
<evidence type="ECO:0000256" key="1">
    <source>
        <dbReference type="SAM" id="SignalP"/>
    </source>
</evidence>
<protein>
    <submittedName>
        <fullName evidence="2">Uncharacterized protein</fullName>
    </submittedName>
</protein>
<dbReference type="SUPFAM" id="SSF51445">
    <property type="entry name" value="(Trans)glycosidases"/>
    <property type="match status" value="1"/>
</dbReference>
<proteinExistence type="predicted"/>
<evidence type="ECO:0000313" key="2">
    <source>
        <dbReference type="EMBL" id="GAA1591580.1"/>
    </source>
</evidence>
<keyword evidence="3" id="KW-1185">Reference proteome</keyword>
<sequence>MNESAPISRRLLLGAAGATALALGTGAAVLPAAAGDSPNASPDGTTIPSATSITDNGGAVWTVSGGVIYRNGGTVGNTYNVSVLLWYGGMVYHCGTGGQWYVCLNSTWLKVTDPRIALSAPAGLMYGVNGHYDTQLSPATIADRMSQLGATVFRVNTGGDSSTINRAATIASYLHGAGKHTFPVIDAGLRDGNGNLAYGNESDAYYAARAIGTQVAQTMAPYGVTMYECGNELTRDPYIILPDHKADAGTKVIDFSNTNWPIMRGFMKGLIDGVKTAQPSALCGINFCNSDIAAADALWDGMQPDGTGGYPQIRWDLTTWHNYEGDGDIFHIGTDGAGPSFNLPVYVKARYGKPFLLTEWNSDPNQGTAHRASYIQTQLAEFKAARTTQAFRSAMIYELDGGTQWGLTEADGTPLDPPWTAYQSFVAAHPDV</sequence>
<reference evidence="2 3" key="1">
    <citation type="journal article" date="2019" name="Int. J. Syst. Evol. Microbiol.">
        <title>The Global Catalogue of Microorganisms (GCM) 10K type strain sequencing project: providing services to taxonomists for standard genome sequencing and annotation.</title>
        <authorList>
            <consortium name="The Broad Institute Genomics Platform"/>
            <consortium name="The Broad Institute Genome Sequencing Center for Infectious Disease"/>
            <person name="Wu L."/>
            <person name="Ma J."/>
        </authorList>
    </citation>
    <scope>NUCLEOTIDE SEQUENCE [LARGE SCALE GENOMIC DNA]</scope>
    <source>
        <strain evidence="2 3">JCM 15572</strain>
    </source>
</reference>
<dbReference type="Gene3D" id="3.20.20.80">
    <property type="entry name" value="Glycosidases"/>
    <property type="match status" value="1"/>
</dbReference>
<dbReference type="InterPro" id="IPR017853">
    <property type="entry name" value="GH"/>
</dbReference>
<dbReference type="EMBL" id="BAAAPH010000019">
    <property type="protein sequence ID" value="GAA1591580.1"/>
    <property type="molecule type" value="Genomic_DNA"/>
</dbReference>
<dbReference type="RefSeq" id="WP_344237759.1">
    <property type="nucleotide sequence ID" value="NZ_BAAAPH010000019.1"/>
</dbReference>
<accession>A0ABN2DZK2</accession>
<organism evidence="2 3">
    <name type="scientific">Kribbella hippodromi</name>
    <dbReference type="NCBI Taxonomy" id="434347"/>
    <lineage>
        <taxon>Bacteria</taxon>
        <taxon>Bacillati</taxon>
        <taxon>Actinomycetota</taxon>
        <taxon>Actinomycetes</taxon>
        <taxon>Propionibacteriales</taxon>
        <taxon>Kribbellaceae</taxon>
        <taxon>Kribbella</taxon>
    </lineage>
</organism>
<comment type="caution">
    <text evidence="2">The sequence shown here is derived from an EMBL/GenBank/DDBJ whole genome shotgun (WGS) entry which is preliminary data.</text>
</comment>